<dbReference type="EMBL" id="RAQO01000006">
    <property type="protein sequence ID" value="RKF17825.1"/>
    <property type="molecule type" value="Genomic_DNA"/>
</dbReference>
<feature type="transmembrane region" description="Helical" evidence="1">
    <location>
        <begin position="60"/>
        <end position="85"/>
    </location>
</feature>
<accession>A0A420EAW9</accession>
<keyword evidence="1" id="KW-0812">Transmembrane</keyword>
<keyword evidence="3" id="KW-1185">Reference proteome</keyword>
<dbReference type="RefSeq" id="WP_120355052.1">
    <property type="nucleotide sequence ID" value="NZ_RAQO01000006.1"/>
</dbReference>
<reference evidence="2 3" key="1">
    <citation type="submission" date="2018-09" db="EMBL/GenBank/DDBJ databases">
        <authorList>
            <person name="Wang Z."/>
        </authorList>
    </citation>
    <scope>NUCLEOTIDE SEQUENCE [LARGE SCALE GENOMIC DNA]</scope>
    <source>
        <strain evidence="2 3">ALS 81</strain>
    </source>
</reference>
<evidence type="ECO:0000313" key="3">
    <source>
        <dbReference type="Proteomes" id="UP000286482"/>
    </source>
</evidence>
<dbReference type="AlphaFoldDB" id="A0A420EAW9"/>
<dbReference type="OrthoDB" id="6812603at2"/>
<name>A0A420EAW9_9ALTE</name>
<evidence type="ECO:0000313" key="2">
    <source>
        <dbReference type="EMBL" id="RKF17825.1"/>
    </source>
</evidence>
<keyword evidence="1" id="KW-1133">Transmembrane helix</keyword>
<sequence length="399" mass="46831">MHKASSNRIIEAYENEICIEQWSIDIGLVDKNLVRKHQLPRYKLLKVFVSHTNRIRALRLCFLLVSNLLPLIFFFKALQCSFYILSSKKNTKILKEQNFYITDTLLSLKNFKVVNDKFSFDNNNVVLYKDLKNVCSFLELKEIGSLLKLVYETNDLLKKRSENLERLSYFELKLHCVDLVEIAAFLLVIQKLSKNDPNIYFDQHIQRWAYLISHTVEYKRSNLVQHGYLDASVQFKHAFGEIGTAWILSERFRELFLRIYKVGRFVIVKSALTLQNHLESDGLTPKVFLASSPVSIELEQQFVQECLDNNICVLFKKHPKYKYPGNAFHDFDDNRLFLLDNKSFPLCDVMVTFNSFLGFEYESLGIRVFFLEGSSIEERSNMVRKISSFEVQKDHLHND</sequence>
<keyword evidence="1" id="KW-0472">Membrane</keyword>
<gene>
    <name evidence="2" type="ORF">DBZ36_11230</name>
</gene>
<comment type="caution">
    <text evidence="2">The sequence shown here is derived from an EMBL/GenBank/DDBJ whole genome shotgun (WGS) entry which is preliminary data.</text>
</comment>
<dbReference type="Proteomes" id="UP000286482">
    <property type="component" value="Unassembled WGS sequence"/>
</dbReference>
<organism evidence="2 3">
    <name type="scientific">Alginatibacterium sediminis</name>
    <dbReference type="NCBI Taxonomy" id="2164068"/>
    <lineage>
        <taxon>Bacteria</taxon>
        <taxon>Pseudomonadati</taxon>
        <taxon>Pseudomonadota</taxon>
        <taxon>Gammaproteobacteria</taxon>
        <taxon>Alteromonadales</taxon>
        <taxon>Alteromonadaceae</taxon>
        <taxon>Alginatibacterium</taxon>
    </lineage>
</organism>
<protein>
    <submittedName>
        <fullName evidence="2">Uncharacterized protein</fullName>
    </submittedName>
</protein>
<proteinExistence type="predicted"/>
<evidence type="ECO:0000256" key="1">
    <source>
        <dbReference type="SAM" id="Phobius"/>
    </source>
</evidence>